<gene>
    <name evidence="7" type="ORF">ACFOND_00440</name>
</gene>
<reference evidence="8" key="1">
    <citation type="journal article" date="2019" name="Int. J. Syst. Evol. Microbiol.">
        <title>The Global Catalogue of Microorganisms (GCM) 10K type strain sequencing project: providing services to taxonomists for standard genome sequencing and annotation.</title>
        <authorList>
            <consortium name="The Broad Institute Genomics Platform"/>
            <consortium name="The Broad Institute Genome Sequencing Center for Infectious Disease"/>
            <person name="Wu L."/>
            <person name="Ma J."/>
        </authorList>
    </citation>
    <scope>NUCLEOTIDE SEQUENCE [LARGE SCALE GENOMIC DNA]</scope>
    <source>
        <strain evidence="8">CECT 8288</strain>
    </source>
</reference>
<comment type="caution">
    <text evidence="7">The sequence shown here is derived from an EMBL/GenBank/DDBJ whole genome shotgun (WGS) entry which is preliminary data.</text>
</comment>
<dbReference type="PROSITE" id="PS50267">
    <property type="entry name" value="NA_NEUROTRAN_SYMP_3"/>
    <property type="match status" value="1"/>
</dbReference>
<comment type="subcellular location">
    <subcellularLocation>
        <location evidence="1">Membrane</location>
        <topology evidence="1">Multi-pass membrane protein</topology>
    </subcellularLocation>
</comment>
<organism evidence="7 8">
    <name type="scientific">Reinekea marina</name>
    <dbReference type="NCBI Taxonomy" id="1310421"/>
    <lineage>
        <taxon>Bacteria</taxon>
        <taxon>Pseudomonadati</taxon>
        <taxon>Pseudomonadota</taxon>
        <taxon>Gammaproteobacteria</taxon>
        <taxon>Oceanospirillales</taxon>
        <taxon>Saccharospirillaceae</taxon>
        <taxon>Reinekea</taxon>
    </lineage>
</organism>
<evidence type="ECO:0000256" key="6">
    <source>
        <dbReference type="SAM" id="Phobius"/>
    </source>
</evidence>
<feature type="transmembrane region" description="Helical" evidence="6">
    <location>
        <begin position="358"/>
        <end position="378"/>
    </location>
</feature>
<feature type="transmembrane region" description="Helical" evidence="6">
    <location>
        <begin position="319"/>
        <end position="338"/>
    </location>
</feature>
<keyword evidence="4 6" id="KW-1133">Transmembrane helix</keyword>
<keyword evidence="8" id="KW-1185">Reference proteome</keyword>
<feature type="transmembrane region" description="Helical" evidence="6">
    <location>
        <begin position="137"/>
        <end position="156"/>
    </location>
</feature>
<dbReference type="SUPFAM" id="SSF161070">
    <property type="entry name" value="SNF-like"/>
    <property type="match status" value="1"/>
</dbReference>
<feature type="transmembrane region" description="Helical" evidence="6">
    <location>
        <begin position="398"/>
        <end position="417"/>
    </location>
</feature>
<protein>
    <submittedName>
        <fullName evidence="7">Uncharacterized protein</fullName>
    </submittedName>
</protein>
<feature type="transmembrane region" description="Helical" evidence="6">
    <location>
        <begin position="37"/>
        <end position="57"/>
    </location>
</feature>
<evidence type="ECO:0000313" key="8">
    <source>
        <dbReference type="Proteomes" id="UP001595710"/>
    </source>
</evidence>
<name>A0ABV7WNS7_9GAMM</name>
<evidence type="ECO:0000256" key="4">
    <source>
        <dbReference type="ARBA" id="ARBA00022989"/>
    </source>
</evidence>
<dbReference type="InterPro" id="IPR037272">
    <property type="entry name" value="SNS_sf"/>
</dbReference>
<sequence length="458" mass="50805">MNPFLLITVLIGTQLSLSDGLILPVLAAKHGQGSFLLAYAVIKLIFILPILQAELVAGRIYRASPFELSFLALNKRIAAFLLALLMIALVFVLSTNLFNTAWALIFSIDGVNGDLLSLRPLDQNLYWFEQSQNTDRIMSFVMAQGIFLMLLGGLAWRGIISVFQFFIPLCLAFIFFCVPQISELLMNLQYPRLHWGDWLVAISHAITSSLAGLLVWYVIGTKVADKLPTGRAIITVQLFDVLFGLSLMSISYQWIGSLDTGSVDVGTVFRTLMVSLAEQDAVPVQTMMWLILLPIVGLLSSVPLLLILTQKLGTFIRHWLLALTMIAVVILSGAMVFSNGVYSPLVWYGQSIYDVVQALGQGLIVPLITGGVSFWVGWVMRPNTVLRQINPHGGIRYFLWRITLRFVVPVLLGVIFARTTLTLTAITATQALTVSLLVLVVVRLFSWVKHRAIFPTHD</sequence>
<evidence type="ECO:0000256" key="2">
    <source>
        <dbReference type="ARBA" id="ARBA00022448"/>
    </source>
</evidence>
<feature type="transmembrane region" description="Helical" evidence="6">
    <location>
        <begin position="232"/>
        <end position="255"/>
    </location>
</feature>
<feature type="transmembrane region" description="Helical" evidence="6">
    <location>
        <begin position="77"/>
        <end position="98"/>
    </location>
</feature>
<feature type="transmembrane region" description="Helical" evidence="6">
    <location>
        <begin position="423"/>
        <end position="445"/>
    </location>
</feature>
<dbReference type="RefSeq" id="WP_290282904.1">
    <property type="nucleotide sequence ID" value="NZ_JAUFQI010000001.1"/>
</dbReference>
<evidence type="ECO:0000256" key="3">
    <source>
        <dbReference type="ARBA" id="ARBA00022692"/>
    </source>
</evidence>
<dbReference type="EMBL" id="JBHRYN010000002">
    <property type="protein sequence ID" value="MFC3700089.1"/>
    <property type="molecule type" value="Genomic_DNA"/>
</dbReference>
<dbReference type="Proteomes" id="UP001595710">
    <property type="component" value="Unassembled WGS sequence"/>
</dbReference>
<accession>A0ABV7WNS7</accession>
<evidence type="ECO:0000313" key="7">
    <source>
        <dbReference type="EMBL" id="MFC3700089.1"/>
    </source>
</evidence>
<feature type="transmembrane region" description="Helical" evidence="6">
    <location>
        <begin position="287"/>
        <end position="307"/>
    </location>
</feature>
<evidence type="ECO:0000256" key="5">
    <source>
        <dbReference type="ARBA" id="ARBA00023136"/>
    </source>
</evidence>
<proteinExistence type="predicted"/>
<keyword evidence="2" id="KW-0813">Transport</keyword>
<keyword evidence="3 6" id="KW-0812">Transmembrane</keyword>
<feature type="transmembrane region" description="Helical" evidence="6">
    <location>
        <begin position="201"/>
        <end position="220"/>
    </location>
</feature>
<dbReference type="InterPro" id="IPR000175">
    <property type="entry name" value="Na/ntran_symport"/>
</dbReference>
<evidence type="ECO:0000256" key="1">
    <source>
        <dbReference type="ARBA" id="ARBA00004141"/>
    </source>
</evidence>
<keyword evidence="5 6" id="KW-0472">Membrane</keyword>